<evidence type="ECO:0000313" key="3">
    <source>
        <dbReference type="Proteomes" id="UP000680304"/>
    </source>
</evidence>
<keyword evidence="1" id="KW-0812">Transmembrane</keyword>
<sequence>MLEMFYLLVVLGWPFVMDRIVVFLPLMGFGDPLIRPLPCAARVHIGTMKTEIVSN</sequence>
<gene>
    <name evidence="2" type="ORF">PACILC2_15450</name>
</gene>
<feature type="transmembrane region" description="Helical" evidence="1">
    <location>
        <begin position="6"/>
        <end position="27"/>
    </location>
</feature>
<keyword evidence="3" id="KW-1185">Reference proteome</keyword>
<comment type="caution">
    <text evidence="2">The sequence shown here is derived from an EMBL/GenBank/DDBJ whole genome shotgun (WGS) entry which is preliminary data.</text>
</comment>
<protein>
    <submittedName>
        <fullName evidence="2">Uncharacterized protein</fullName>
    </submittedName>
</protein>
<evidence type="ECO:0000313" key="2">
    <source>
        <dbReference type="EMBL" id="GIQ62977.1"/>
    </source>
</evidence>
<reference evidence="2 3" key="1">
    <citation type="submission" date="2021-04" db="EMBL/GenBank/DDBJ databases">
        <title>Draft genome sequence of Paenibacillus cisolokensis, LC2-13A.</title>
        <authorList>
            <person name="Uke A."/>
            <person name="Chhe C."/>
            <person name="Baramee S."/>
            <person name="Kosugi A."/>
        </authorList>
    </citation>
    <scope>NUCLEOTIDE SEQUENCE [LARGE SCALE GENOMIC DNA]</scope>
    <source>
        <strain evidence="2 3">LC2-13A</strain>
    </source>
</reference>
<evidence type="ECO:0000256" key="1">
    <source>
        <dbReference type="SAM" id="Phobius"/>
    </source>
</evidence>
<name>A0ABQ4N494_9BACL</name>
<dbReference type="RefSeq" id="WP_213528301.1">
    <property type="nucleotide sequence ID" value="NZ_BOVJ01000050.1"/>
</dbReference>
<organism evidence="2 3">
    <name type="scientific">Paenibacillus cisolokensis</name>
    <dbReference type="NCBI Taxonomy" id="1658519"/>
    <lineage>
        <taxon>Bacteria</taxon>
        <taxon>Bacillati</taxon>
        <taxon>Bacillota</taxon>
        <taxon>Bacilli</taxon>
        <taxon>Bacillales</taxon>
        <taxon>Paenibacillaceae</taxon>
        <taxon>Paenibacillus</taxon>
    </lineage>
</organism>
<dbReference type="Proteomes" id="UP000680304">
    <property type="component" value="Unassembled WGS sequence"/>
</dbReference>
<keyword evidence="1" id="KW-0472">Membrane</keyword>
<dbReference type="EMBL" id="BOVJ01000050">
    <property type="protein sequence ID" value="GIQ62977.1"/>
    <property type="molecule type" value="Genomic_DNA"/>
</dbReference>
<accession>A0ABQ4N494</accession>
<proteinExistence type="predicted"/>
<keyword evidence="1" id="KW-1133">Transmembrane helix</keyword>